<dbReference type="GO" id="GO:0003677">
    <property type="term" value="F:DNA binding"/>
    <property type="evidence" value="ECO:0007669"/>
    <property type="project" value="UniProtKB-KW"/>
</dbReference>
<dbReference type="PRINTS" id="PR00035">
    <property type="entry name" value="HTHGNTR"/>
</dbReference>
<sequence length="238" mass="26503">MKRIEVRNLYDQVTQEIGQRIVSGAIKPGEFLPKEELLAQTLSVSRTALREGLKVLGSKGLIETRQKTGSRVREPRFWKQLDSDILAWRCASMPTQDFVEKLVEMREVIEPAAAASAARRRSPAQLARIRAAYQAMADATDQDAWAKADLAFHESVLEATNNELLGSLFSVIDAALGTFFLLSAQTAKDFKYSLPHHFDVYDAIRQKQPDAARAAMLEMIADSRANLKGSRARRSATP</sequence>
<evidence type="ECO:0000256" key="2">
    <source>
        <dbReference type="ARBA" id="ARBA00023125"/>
    </source>
</evidence>
<dbReference type="Gene3D" id="1.20.120.530">
    <property type="entry name" value="GntR ligand-binding domain-like"/>
    <property type="match status" value="1"/>
</dbReference>
<keyword evidence="3" id="KW-0804">Transcription</keyword>
<dbReference type="GO" id="GO:0003700">
    <property type="term" value="F:DNA-binding transcription factor activity"/>
    <property type="evidence" value="ECO:0007669"/>
    <property type="project" value="InterPro"/>
</dbReference>
<gene>
    <name evidence="5" type="ORF">A9K58_08140</name>
</gene>
<dbReference type="PANTHER" id="PTHR43537">
    <property type="entry name" value="TRANSCRIPTIONAL REGULATOR, GNTR FAMILY"/>
    <property type="match status" value="1"/>
</dbReference>
<dbReference type="EMBL" id="LYVJ01000005">
    <property type="protein sequence ID" value="OBU67928.1"/>
    <property type="molecule type" value="Genomic_DNA"/>
</dbReference>
<name>A0A1A6XYC0_STEMA</name>
<evidence type="ECO:0000313" key="6">
    <source>
        <dbReference type="Proteomes" id="UP000092256"/>
    </source>
</evidence>
<dbReference type="SUPFAM" id="SSF48008">
    <property type="entry name" value="GntR ligand-binding domain-like"/>
    <property type="match status" value="1"/>
</dbReference>
<accession>A0A1A6XYC0</accession>
<evidence type="ECO:0000259" key="4">
    <source>
        <dbReference type="PROSITE" id="PS50949"/>
    </source>
</evidence>
<organism evidence="5 6">
    <name type="scientific">Stenotrophomonas maltophilia</name>
    <name type="common">Pseudomonas maltophilia</name>
    <name type="synonym">Xanthomonas maltophilia</name>
    <dbReference type="NCBI Taxonomy" id="40324"/>
    <lineage>
        <taxon>Bacteria</taxon>
        <taxon>Pseudomonadati</taxon>
        <taxon>Pseudomonadota</taxon>
        <taxon>Gammaproteobacteria</taxon>
        <taxon>Lysobacterales</taxon>
        <taxon>Lysobacteraceae</taxon>
        <taxon>Stenotrophomonas</taxon>
        <taxon>Stenotrophomonas maltophilia group</taxon>
    </lineage>
</organism>
<dbReference type="OrthoDB" id="9028214at2"/>
<evidence type="ECO:0000313" key="5">
    <source>
        <dbReference type="EMBL" id="OBU67928.1"/>
    </source>
</evidence>
<feature type="domain" description="HTH gntR-type" evidence="4">
    <location>
        <begin position="7"/>
        <end position="75"/>
    </location>
</feature>
<dbReference type="Pfam" id="PF07729">
    <property type="entry name" value="FCD"/>
    <property type="match status" value="1"/>
</dbReference>
<evidence type="ECO:0000256" key="3">
    <source>
        <dbReference type="ARBA" id="ARBA00023163"/>
    </source>
</evidence>
<dbReference type="SUPFAM" id="SSF46785">
    <property type="entry name" value="Winged helix' DNA-binding domain"/>
    <property type="match status" value="1"/>
</dbReference>
<comment type="caution">
    <text evidence="5">The sequence shown here is derived from an EMBL/GenBank/DDBJ whole genome shotgun (WGS) entry which is preliminary data.</text>
</comment>
<dbReference type="InterPro" id="IPR011711">
    <property type="entry name" value="GntR_C"/>
</dbReference>
<keyword evidence="2" id="KW-0238">DNA-binding</keyword>
<reference evidence="5 6" key="1">
    <citation type="submission" date="2016-05" db="EMBL/GenBank/DDBJ databases">
        <title>Draft Genome Sequences of Stenotrophomonas maltophilia Strains Sm32COP, Sm41DVV, Sm46PAILV, SmF3, SmF22, SmSOFb1 and SmCVFa1, Isolated from Different Manures, in France.</title>
        <authorList>
            <person name="Nazaret S."/>
            <person name="Bodilis J."/>
        </authorList>
    </citation>
    <scope>NUCLEOTIDE SEQUENCE [LARGE SCALE GENOMIC DNA]</scope>
    <source>
        <strain evidence="5 6">Sm46PAILV</strain>
    </source>
</reference>
<protein>
    <submittedName>
        <fullName evidence="5">Transcriptional regulator</fullName>
    </submittedName>
</protein>
<dbReference type="CDD" id="cd07377">
    <property type="entry name" value="WHTH_GntR"/>
    <property type="match status" value="1"/>
</dbReference>
<dbReference type="InterPro" id="IPR008920">
    <property type="entry name" value="TF_FadR/GntR_C"/>
</dbReference>
<dbReference type="PANTHER" id="PTHR43537:SF44">
    <property type="entry name" value="GNTR FAMILY REGULATORY PROTEIN"/>
    <property type="match status" value="1"/>
</dbReference>
<dbReference type="InterPro" id="IPR036388">
    <property type="entry name" value="WH-like_DNA-bd_sf"/>
</dbReference>
<dbReference type="SMART" id="SM00345">
    <property type="entry name" value="HTH_GNTR"/>
    <property type="match status" value="1"/>
</dbReference>
<dbReference type="RefSeq" id="WP_065198891.1">
    <property type="nucleotide sequence ID" value="NZ_LYVJ01000005.1"/>
</dbReference>
<dbReference type="Proteomes" id="UP000092256">
    <property type="component" value="Unassembled WGS sequence"/>
</dbReference>
<dbReference type="PROSITE" id="PS50949">
    <property type="entry name" value="HTH_GNTR"/>
    <property type="match status" value="1"/>
</dbReference>
<dbReference type="InterPro" id="IPR000524">
    <property type="entry name" value="Tscrpt_reg_HTH_GntR"/>
</dbReference>
<dbReference type="InterPro" id="IPR036390">
    <property type="entry name" value="WH_DNA-bd_sf"/>
</dbReference>
<dbReference type="AlphaFoldDB" id="A0A1A6XYC0"/>
<dbReference type="Pfam" id="PF00392">
    <property type="entry name" value="GntR"/>
    <property type="match status" value="1"/>
</dbReference>
<dbReference type="Gene3D" id="1.10.10.10">
    <property type="entry name" value="Winged helix-like DNA-binding domain superfamily/Winged helix DNA-binding domain"/>
    <property type="match status" value="1"/>
</dbReference>
<dbReference type="SMART" id="SM00895">
    <property type="entry name" value="FCD"/>
    <property type="match status" value="1"/>
</dbReference>
<keyword evidence="1" id="KW-0805">Transcription regulation</keyword>
<evidence type="ECO:0000256" key="1">
    <source>
        <dbReference type="ARBA" id="ARBA00023015"/>
    </source>
</evidence>
<proteinExistence type="predicted"/>